<dbReference type="InterPro" id="IPR029058">
    <property type="entry name" value="AB_hydrolase_fold"/>
</dbReference>
<dbReference type="PANTHER" id="PTHR42972">
    <property type="entry name" value="TOL-PAL SYSTEM PROTEIN TOLB"/>
    <property type="match status" value="1"/>
</dbReference>
<sequence>MDKLQGYYKHYGADILYVNDIEAEHSFPTDLAQNKNACDYLGAPYINNCDYDGVGQMFNHIIPGQDTKPLKKRNLDWKSTGTLSKFEQAEFVEDLYVFSTSGFDDLGYVFVPNTCQGGDSPQCKVHVALHGCEQGRGTLDTEYVENTGYMEWAGVNDIIVLFPQAKKTAANPKGCWDWWGYTGADYASKVGVQPKAISRMVDRLSTASASSAMTSSGLLGSSSSLAMWEPAAGHFNFDSMMSDMLAMWMTLFKFFFW</sequence>
<gene>
    <name evidence="1" type="ORF">SINC0208_LOCUS3897</name>
</gene>
<dbReference type="EMBL" id="HBIH01009544">
    <property type="protein sequence ID" value="CAE0323312.1"/>
    <property type="molecule type" value="Transcribed_RNA"/>
</dbReference>
<dbReference type="Gene3D" id="3.40.50.1820">
    <property type="entry name" value="alpha/beta hydrolase"/>
    <property type="match status" value="1"/>
</dbReference>
<organism evidence="1">
    <name type="scientific">Strombidium inclinatum</name>
    <dbReference type="NCBI Taxonomy" id="197538"/>
    <lineage>
        <taxon>Eukaryota</taxon>
        <taxon>Sar</taxon>
        <taxon>Alveolata</taxon>
        <taxon>Ciliophora</taxon>
        <taxon>Intramacronucleata</taxon>
        <taxon>Spirotrichea</taxon>
        <taxon>Oligotrichia</taxon>
        <taxon>Strombidiidae</taxon>
        <taxon>Strombidium</taxon>
    </lineage>
</organism>
<dbReference type="PANTHER" id="PTHR42972:SF8">
    <property type="entry name" value="POLYHYDROXYBUTYRATE DEPOLYMERASE"/>
    <property type="match status" value="1"/>
</dbReference>
<dbReference type="AlphaFoldDB" id="A0A7S3MV40"/>
<evidence type="ECO:0000313" key="1">
    <source>
        <dbReference type="EMBL" id="CAE0323312.1"/>
    </source>
</evidence>
<dbReference type="SUPFAM" id="SSF53474">
    <property type="entry name" value="alpha/beta-Hydrolases"/>
    <property type="match status" value="1"/>
</dbReference>
<reference evidence="1" key="1">
    <citation type="submission" date="2021-01" db="EMBL/GenBank/DDBJ databases">
        <authorList>
            <person name="Corre E."/>
            <person name="Pelletier E."/>
            <person name="Niang G."/>
            <person name="Scheremetjew M."/>
            <person name="Finn R."/>
            <person name="Kale V."/>
            <person name="Holt S."/>
            <person name="Cochrane G."/>
            <person name="Meng A."/>
            <person name="Brown T."/>
            <person name="Cohen L."/>
        </authorList>
    </citation>
    <scope>NUCLEOTIDE SEQUENCE</scope>
    <source>
        <strain evidence="1">S3</strain>
    </source>
</reference>
<name>A0A7S3MV40_9SPIT</name>
<protein>
    <submittedName>
        <fullName evidence="1">Uncharacterized protein</fullName>
    </submittedName>
</protein>
<proteinExistence type="predicted"/>
<accession>A0A7S3MV40</accession>